<evidence type="ECO:0000256" key="1">
    <source>
        <dbReference type="SAM" id="MobiDB-lite"/>
    </source>
</evidence>
<feature type="region of interest" description="Disordered" evidence="1">
    <location>
        <begin position="41"/>
        <end position="115"/>
    </location>
</feature>
<reference evidence="2 3" key="1">
    <citation type="submission" date="2018-11" db="EMBL/GenBank/DDBJ databases">
        <title>The genome draft of YIM 96095.</title>
        <authorList>
            <person name="Tang S.-K."/>
            <person name="Chunyu W.-X."/>
            <person name="Feng Y.-Z."/>
        </authorList>
    </citation>
    <scope>NUCLEOTIDE SEQUENCE [LARGE SCALE GENOMIC DNA]</scope>
    <source>
        <strain evidence="2 3">YIM 96095</strain>
    </source>
</reference>
<dbReference type="RefSeq" id="WP_123201703.1">
    <property type="nucleotide sequence ID" value="NZ_RJMB01000012.1"/>
</dbReference>
<gene>
    <name evidence="2" type="ORF">EFW17_13375</name>
</gene>
<protein>
    <recommendedName>
        <fullName evidence="4">Transposase</fullName>
    </recommendedName>
</protein>
<dbReference type="EMBL" id="RJMB01000012">
    <property type="protein sequence ID" value="RNL84209.1"/>
    <property type="molecule type" value="Genomic_DNA"/>
</dbReference>
<dbReference type="Gene3D" id="1.10.10.60">
    <property type="entry name" value="Homeodomain-like"/>
    <property type="match status" value="1"/>
</dbReference>
<keyword evidence="3" id="KW-1185">Reference proteome</keyword>
<evidence type="ECO:0008006" key="4">
    <source>
        <dbReference type="Google" id="ProtNLM"/>
    </source>
</evidence>
<dbReference type="AlphaFoldDB" id="A0A3N0E8T8"/>
<proteinExistence type="predicted"/>
<accession>A0A3N0E8T8</accession>
<name>A0A3N0E8T8_9ACTN</name>
<feature type="compositionally biased region" description="Basic and acidic residues" evidence="1">
    <location>
        <begin position="43"/>
        <end position="63"/>
    </location>
</feature>
<evidence type="ECO:0000313" key="3">
    <source>
        <dbReference type="Proteomes" id="UP000269198"/>
    </source>
</evidence>
<evidence type="ECO:0000313" key="2">
    <source>
        <dbReference type="EMBL" id="RNL84209.1"/>
    </source>
</evidence>
<comment type="caution">
    <text evidence="2">The sequence shown here is derived from an EMBL/GenBank/DDBJ whole genome shotgun (WGS) entry which is preliminary data.</text>
</comment>
<organism evidence="2 3">
    <name type="scientific">Halostreptopolyspora alba</name>
    <dbReference type="NCBI Taxonomy" id="2487137"/>
    <lineage>
        <taxon>Bacteria</taxon>
        <taxon>Bacillati</taxon>
        <taxon>Actinomycetota</taxon>
        <taxon>Actinomycetes</taxon>
        <taxon>Streptosporangiales</taxon>
        <taxon>Nocardiopsidaceae</taxon>
        <taxon>Halostreptopolyspora</taxon>
    </lineage>
</organism>
<dbReference type="InterPro" id="IPR009057">
    <property type="entry name" value="Homeodomain-like_sf"/>
</dbReference>
<sequence length="115" mass="12977">MKSEEESIPMLMKHDPAEFKADAVALYRPRPGTTFAEIADDLGLNRETPHGWTHEDGTPNDRRYPRRPSAAQQRPCPPPSRWSKEQAAARPGLRPGKEHEIPREASACFAGEMTW</sequence>
<dbReference type="OrthoDB" id="3257291at2"/>
<dbReference type="Proteomes" id="UP000269198">
    <property type="component" value="Unassembled WGS sequence"/>
</dbReference>
<dbReference type="SUPFAM" id="SSF46689">
    <property type="entry name" value="Homeodomain-like"/>
    <property type="match status" value="1"/>
</dbReference>